<organism evidence="1 2">
    <name type="scientific">Halalkalibacter akibai (strain ATCC 43226 / DSM 21942 / CIP 109018 / JCM 9157 / 1139)</name>
    <name type="common">Bacillus akibai</name>
    <dbReference type="NCBI Taxonomy" id="1236973"/>
    <lineage>
        <taxon>Bacteria</taxon>
        <taxon>Bacillati</taxon>
        <taxon>Bacillota</taxon>
        <taxon>Bacilli</taxon>
        <taxon>Bacillales</taxon>
        <taxon>Bacillaceae</taxon>
        <taxon>Halalkalibacter</taxon>
    </lineage>
</organism>
<comment type="caution">
    <text evidence="1">The sequence shown here is derived from an EMBL/GenBank/DDBJ whole genome shotgun (WGS) entry which is preliminary data.</text>
</comment>
<reference evidence="1 2" key="1">
    <citation type="journal article" date="2014" name="Genome Announc.">
        <title>Draft Genome Sequences of Three Alkaliphilic Bacillus Strains, Bacillus wakoensis JCM 9140T, Bacillus akibai JCM 9157T, and Bacillus hemicellulosilyticus JCM 9152T.</title>
        <authorList>
            <person name="Yuki M."/>
            <person name="Oshima K."/>
            <person name="Suda W."/>
            <person name="Oshida Y."/>
            <person name="Kitamura K."/>
            <person name="Iida T."/>
            <person name="Hattori M."/>
            <person name="Ohkuma M."/>
        </authorList>
    </citation>
    <scope>NUCLEOTIDE SEQUENCE [LARGE SCALE GENOMIC DNA]</scope>
    <source>
        <strain evidence="1 2">JCM 9157</strain>
    </source>
</reference>
<evidence type="ECO:0000313" key="1">
    <source>
        <dbReference type="EMBL" id="GAE34996.1"/>
    </source>
</evidence>
<evidence type="ECO:0000313" key="2">
    <source>
        <dbReference type="Proteomes" id="UP000018896"/>
    </source>
</evidence>
<accession>W4QSD5</accession>
<name>W4QSD5_HALA3</name>
<dbReference type="AlphaFoldDB" id="W4QSD5"/>
<dbReference type="EMBL" id="BAUV01000013">
    <property type="protein sequence ID" value="GAE34996.1"/>
    <property type="molecule type" value="Genomic_DNA"/>
</dbReference>
<gene>
    <name evidence="1" type="ORF">JCM9157_2087</name>
</gene>
<protein>
    <submittedName>
        <fullName evidence="1">Uncharacterized protein</fullName>
    </submittedName>
</protein>
<dbReference type="Proteomes" id="UP000018896">
    <property type="component" value="Unassembled WGS sequence"/>
</dbReference>
<dbReference type="RefSeq" id="WP_156321482.1">
    <property type="nucleotide sequence ID" value="NZ_BAUV01000013.1"/>
</dbReference>
<keyword evidence="2" id="KW-1185">Reference proteome</keyword>
<sequence length="57" mass="6399">MEQLLSVNVTKYDATTMYEGGSNTGLFCGELEDRRIVFAIFVISYVESSCDEKHEDG</sequence>
<proteinExistence type="predicted"/>